<reference evidence="11 12" key="1">
    <citation type="journal article" date="2007" name="J. Bacteriol.">
        <title>The complete genome sequence of Roseobacter denitrificans reveals a mixotrophic rather than photosynthetic metabolism.</title>
        <authorList>
            <person name="Swingley W.D."/>
            <person name="Sadekar S."/>
            <person name="Mastrian S.D."/>
            <person name="Matthies H.J."/>
            <person name="Hao J."/>
            <person name="Ramos H."/>
            <person name="Acharya C.R."/>
            <person name="Conrad A.L."/>
            <person name="Taylor H.L."/>
            <person name="Dejesa L.C."/>
            <person name="Shah M.K."/>
            <person name="O'huallachain M.E."/>
            <person name="Lince M.T."/>
            <person name="Blankenship R.E."/>
            <person name="Beatty J.T."/>
            <person name="Touchman J.W."/>
        </authorList>
    </citation>
    <scope>NUCLEOTIDE SEQUENCE [LARGE SCALE GENOMIC DNA]</scope>
    <source>
        <strain evidence="12">ATCC 33942 / OCh 114</strain>
    </source>
</reference>
<dbReference type="SUPFAM" id="SSF53850">
    <property type="entry name" value="Periplasmic binding protein-like II"/>
    <property type="match status" value="1"/>
</dbReference>
<dbReference type="PROSITE" id="PS00533">
    <property type="entry name" value="PORPHOBILINOGEN_DEAM"/>
    <property type="match status" value="1"/>
</dbReference>
<comment type="function">
    <text evidence="1 8">Tetrapolymerization of the monopyrrole PBG into the hydroxymethylbilane pre-uroporphyrinogen in several discrete steps.</text>
</comment>
<dbReference type="Pfam" id="PF01379">
    <property type="entry name" value="Porphobil_deam"/>
    <property type="match status" value="1"/>
</dbReference>
<dbReference type="InterPro" id="IPR000860">
    <property type="entry name" value="HemC"/>
</dbReference>
<dbReference type="HAMAP" id="MF_00260">
    <property type="entry name" value="Porphobil_deam"/>
    <property type="match status" value="1"/>
</dbReference>
<dbReference type="PRINTS" id="PR00151">
    <property type="entry name" value="PORPHBDMNASE"/>
</dbReference>
<dbReference type="OrthoDB" id="9810298at2"/>
<dbReference type="InterPro" id="IPR022418">
    <property type="entry name" value="Porphobilinogen_deaminase_C"/>
</dbReference>
<dbReference type="PANTHER" id="PTHR11557">
    <property type="entry name" value="PORPHOBILINOGEN DEAMINASE"/>
    <property type="match status" value="1"/>
</dbReference>
<evidence type="ECO:0000256" key="7">
    <source>
        <dbReference type="ARBA" id="ARBA00048169"/>
    </source>
</evidence>
<dbReference type="GO" id="GO:0006782">
    <property type="term" value="P:protoporphyrinogen IX biosynthetic process"/>
    <property type="evidence" value="ECO:0007669"/>
    <property type="project" value="UniProtKB-UniRule"/>
</dbReference>
<comment type="pathway">
    <text evidence="8">Porphyrin-containing compound metabolism; chlorophyll biosynthesis.</text>
</comment>
<dbReference type="Proteomes" id="UP000007029">
    <property type="component" value="Chromosome"/>
</dbReference>
<gene>
    <name evidence="8 11" type="primary">hemC</name>
    <name evidence="11" type="ordered locus">RD1_1283</name>
</gene>
<comment type="subunit">
    <text evidence="4 8">Monomer.</text>
</comment>
<accession>Q16AR4</accession>
<dbReference type="UniPathway" id="UPA00668"/>
<evidence type="ECO:0000256" key="1">
    <source>
        <dbReference type="ARBA" id="ARBA00002869"/>
    </source>
</evidence>
<dbReference type="PIRSF" id="PIRSF001438">
    <property type="entry name" value="4pyrrol_synth_OHMeBilane_synth"/>
    <property type="match status" value="1"/>
</dbReference>
<dbReference type="GO" id="GO:0015995">
    <property type="term" value="P:chlorophyll biosynthetic process"/>
    <property type="evidence" value="ECO:0007669"/>
    <property type="project" value="UniProtKB-UniRule"/>
</dbReference>
<protein>
    <recommendedName>
        <fullName evidence="8">Porphobilinogen deaminase</fullName>
        <shortName evidence="8">PBG</shortName>
        <ecNumber evidence="8">2.5.1.61</ecNumber>
    </recommendedName>
    <alternativeName>
        <fullName evidence="8">Hydroxymethylbilane synthase</fullName>
        <shortName evidence="8">HMBS</shortName>
    </alternativeName>
    <alternativeName>
        <fullName evidence="8">Pre-uroporphyrinogen synthase</fullName>
    </alternativeName>
</protein>
<evidence type="ECO:0000313" key="12">
    <source>
        <dbReference type="Proteomes" id="UP000007029"/>
    </source>
</evidence>
<evidence type="ECO:0000256" key="3">
    <source>
        <dbReference type="ARBA" id="ARBA00005638"/>
    </source>
</evidence>
<organism evidence="11 12">
    <name type="scientific">Roseobacter denitrificans (strain ATCC 33942 / OCh 114)</name>
    <name type="common">Erythrobacter sp. (strain OCh 114)</name>
    <name type="synonym">Roseobacter denitrificans</name>
    <dbReference type="NCBI Taxonomy" id="375451"/>
    <lineage>
        <taxon>Bacteria</taxon>
        <taxon>Pseudomonadati</taxon>
        <taxon>Pseudomonadota</taxon>
        <taxon>Alphaproteobacteria</taxon>
        <taxon>Rhodobacterales</taxon>
        <taxon>Roseobacteraceae</taxon>
        <taxon>Roseobacter</taxon>
    </lineage>
</organism>
<name>Q16AR4_ROSDO</name>
<comment type="catalytic activity">
    <reaction evidence="7 8">
        <text>4 porphobilinogen + H2O = hydroxymethylbilane + 4 NH4(+)</text>
        <dbReference type="Rhea" id="RHEA:13185"/>
        <dbReference type="ChEBI" id="CHEBI:15377"/>
        <dbReference type="ChEBI" id="CHEBI:28938"/>
        <dbReference type="ChEBI" id="CHEBI:57845"/>
        <dbReference type="ChEBI" id="CHEBI:58126"/>
        <dbReference type="EC" id="2.5.1.61"/>
    </reaction>
</comment>
<dbReference type="SUPFAM" id="SSF54782">
    <property type="entry name" value="Porphobilinogen deaminase (hydroxymethylbilane synthase), C-terminal domain"/>
    <property type="match status" value="1"/>
</dbReference>
<evidence type="ECO:0000313" key="11">
    <source>
        <dbReference type="EMBL" id="ABG30929.1"/>
    </source>
</evidence>
<dbReference type="NCBIfam" id="TIGR00212">
    <property type="entry name" value="hemC"/>
    <property type="match status" value="1"/>
</dbReference>
<dbReference type="RefSeq" id="WP_011567549.1">
    <property type="nucleotide sequence ID" value="NC_008209.1"/>
</dbReference>
<dbReference type="InterPro" id="IPR022419">
    <property type="entry name" value="Porphobilin_deaminase_cofac_BS"/>
</dbReference>
<dbReference type="FunFam" id="3.40.190.10:FF:000005">
    <property type="entry name" value="Porphobilinogen deaminase"/>
    <property type="match status" value="1"/>
</dbReference>
<dbReference type="InterPro" id="IPR036803">
    <property type="entry name" value="Porphobilinogen_deaminase_C_sf"/>
</dbReference>
<feature type="domain" description="Porphobilinogen deaminase C-terminal" evidence="10">
    <location>
        <begin position="236"/>
        <end position="304"/>
    </location>
</feature>
<comment type="cofactor">
    <cofactor evidence="8">
        <name>dipyrromethane</name>
        <dbReference type="ChEBI" id="CHEBI:60342"/>
    </cofactor>
    <text evidence="8">Binds 1 dipyrromethane group covalently.</text>
</comment>
<evidence type="ECO:0000259" key="10">
    <source>
        <dbReference type="Pfam" id="PF03900"/>
    </source>
</evidence>
<dbReference type="eggNOG" id="COG0181">
    <property type="taxonomic scope" value="Bacteria"/>
</dbReference>
<dbReference type="GO" id="GO:0005737">
    <property type="term" value="C:cytoplasm"/>
    <property type="evidence" value="ECO:0007669"/>
    <property type="project" value="UniProtKB-UniRule"/>
</dbReference>
<dbReference type="Gene3D" id="3.40.190.10">
    <property type="entry name" value="Periplasmic binding protein-like II"/>
    <property type="match status" value="2"/>
</dbReference>
<evidence type="ECO:0000256" key="8">
    <source>
        <dbReference type="HAMAP-Rule" id="MF_00260"/>
    </source>
</evidence>
<dbReference type="HOGENOM" id="CLU_019704_1_2_5"/>
<dbReference type="AlphaFoldDB" id="Q16AR4"/>
<keyword evidence="12" id="KW-1185">Reference proteome</keyword>
<comment type="similarity">
    <text evidence="3 8">Belongs to the HMBS family.</text>
</comment>
<dbReference type="UniPathway" id="UPA00251">
    <property type="reaction ID" value="UER00319"/>
</dbReference>
<dbReference type="PANTHER" id="PTHR11557:SF0">
    <property type="entry name" value="PORPHOBILINOGEN DEAMINASE"/>
    <property type="match status" value="1"/>
</dbReference>
<feature type="modified residue" description="S-(dipyrrolylmethanemethyl)cysteine" evidence="8">
    <location>
        <position position="250"/>
    </location>
</feature>
<evidence type="ECO:0000256" key="2">
    <source>
        <dbReference type="ARBA" id="ARBA00004735"/>
    </source>
</evidence>
<dbReference type="EC" id="2.5.1.61" evidence="8"/>
<dbReference type="GO" id="GO:0004418">
    <property type="term" value="F:hydroxymethylbilane synthase activity"/>
    <property type="evidence" value="ECO:0007669"/>
    <property type="project" value="UniProtKB-UniRule"/>
</dbReference>
<dbReference type="STRING" id="375451.RD1_1283"/>
<evidence type="ECO:0000256" key="5">
    <source>
        <dbReference type="ARBA" id="ARBA00022679"/>
    </source>
</evidence>
<dbReference type="InterPro" id="IPR022417">
    <property type="entry name" value="Porphobilin_deaminase_N"/>
</dbReference>
<dbReference type="KEGG" id="rde:RD1_1283"/>
<evidence type="ECO:0000259" key="9">
    <source>
        <dbReference type="Pfam" id="PF01379"/>
    </source>
</evidence>
<comment type="pathway">
    <text evidence="2 8">Porphyrin-containing compound metabolism; protoporphyrin-IX biosynthesis; coproporphyrinogen-III from 5-aminolevulinate: step 2/4.</text>
</comment>
<dbReference type="EMBL" id="CP000362">
    <property type="protein sequence ID" value="ABG30929.1"/>
    <property type="molecule type" value="Genomic_DNA"/>
</dbReference>
<proteinExistence type="inferred from homology"/>
<evidence type="ECO:0000256" key="4">
    <source>
        <dbReference type="ARBA" id="ARBA00011245"/>
    </source>
</evidence>
<sequence length="314" mass="33971">MTVMLPSPDSPLKIGTRGSPLAMAQAFETRARLMQAFDLPENAFTIVVIKVTGDMIQDRALKDIGGKGLFTREIEEDLLSEKIDIAVHSMKDMPTLQPDGLILDTYLPREDVRDAFISPTLKGIADLAQGAVVGTSSLRRKAQLLNRRPDLNVVEFRGNVQTRLKKLADGVAECTFLACAGLSRLKMDEVPATPIETDHMLPAVAQGAIGIERRIADTNTAELLSAIHDGPTGQRLAAERNFLLTLDGSCETPIAGLAELSGDHLRLRGEVLRPDGSEALNGERSGPISDGAAMGRDLAEKLLKRAGPSFFDWH</sequence>
<feature type="domain" description="Porphobilinogen deaminase N-terminal" evidence="9">
    <location>
        <begin position="12"/>
        <end position="221"/>
    </location>
</feature>
<evidence type="ECO:0000256" key="6">
    <source>
        <dbReference type="ARBA" id="ARBA00023244"/>
    </source>
</evidence>
<keyword evidence="5 8" id="KW-0808">Transferase</keyword>
<dbReference type="Gene3D" id="3.30.160.40">
    <property type="entry name" value="Porphobilinogen deaminase, C-terminal domain"/>
    <property type="match status" value="1"/>
</dbReference>
<keyword evidence="6 8" id="KW-0627">Porphyrin biosynthesis</keyword>
<keyword evidence="8" id="KW-0149">Chlorophyll biosynthesis</keyword>
<dbReference type="Pfam" id="PF03900">
    <property type="entry name" value="Porphobil_deamC"/>
    <property type="match status" value="1"/>
</dbReference>
<comment type="miscellaneous">
    <text evidence="8">The porphobilinogen subunits are added to the dipyrromethane group.</text>
</comment>